<dbReference type="OrthoDB" id="9877291at2"/>
<dbReference type="Proteomes" id="UP000321197">
    <property type="component" value="Unassembled WGS sequence"/>
</dbReference>
<comment type="caution">
    <text evidence="1">The sequence shown here is derived from an EMBL/GenBank/DDBJ whole genome shotgun (WGS) entry which is preliminary data.</text>
</comment>
<reference evidence="1 2" key="1">
    <citation type="submission" date="2019-07" db="EMBL/GenBank/DDBJ databases">
        <title>Whole genome shotgun sequence of Meiothermus hypogaeus NBRC 106114.</title>
        <authorList>
            <person name="Hosoyama A."/>
            <person name="Uohara A."/>
            <person name="Ohji S."/>
            <person name="Ichikawa N."/>
        </authorList>
    </citation>
    <scope>NUCLEOTIDE SEQUENCE [LARGE SCALE GENOMIC DNA]</scope>
    <source>
        <strain evidence="1 2">NBRC 106114</strain>
    </source>
</reference>
<dbReference type="RefSeq" id="WP_119340545.1">
    <property type="nucleotide sequence ID" value="NZ_BJXL01000001.1"/>
</dbReference>
<protein>
    <submittedName>
        <fullName evidence="1">Uncharacterized protein</fullName>
    </submittedName>
</protein>
<name>A0A511QWX7_9DEIN</name>
<proteinExistence type="predicted"/>
<gene>
    <name evidence="1" type="ORF">MHY01S_00550</name>
</gene>
<evidence type="ECO:0000313" key="1">
    <source>
        <dbReference type="EMBL" id="GEM81889.1"/>
    </source>
</evidence>
<dbReference type="EMBL" id="BJXL01000001">
    <property type="protein sequence ID" value="GEM81889.1"/>
    <property type="molecule type" value="Genomic_DNA"/>
</dbReference>
<evidence type="ECO:0000313" key="2">
    <source>
        <dbReference type="Proteomes" id="UP000321197"/>
    </source>
</evidence>
<dbReference type="AlphaFoldDB" id="A0A511QWX7"/>
<accession>A0A511QWX7</accession>
<sequence length="87" mass="9559">MHDTNKHIGMARQAFWSKAPLEDTPRGAFLLNRLDPLALAVWDAARAEDWALFVECLREVYHAGLVDGGVPLAALLAVTDDDEDGEV</sequence>
<organism evidence="1 2">
    <name type="scientific">Meiothermus hypogaeus NBRC 106114</name>
    <dbReference type="NCBI Taxonomy" id="1227553"/>
    <lineage>
        <taxon>Bacteria</taxon>
        <taxon>Thermotogati</taxon>
        <taxon>Deinococcota</taxon>
        <taxon>Deinococci</taxon>
        <taxon>Thermales</taxon>
        <taxon>Thermaceae</taxon>
        <taxon>Meiothermus</taxon>
    </lineage>
</organism>